<evidence type="ECO:0000313" key="1">
    <source>
        <dbReference type="EMBL" id="ETM02648.1"/>
    </source>
</evidence>
<name>W2LYW3_PHYNI</name>
<dbReference type="AlphaFoldDB" id="W2LYW3"/>
<organism evidence="1">
    <name type="scientific">Phytophthora nicotianae</name>
    <name type="common">Potato buckeye rot agent</name>
    <name type="synonym">Phytophthora parasitica</name>
    <dbReference type="NCBI Taxonomy" id="4792"/>
    <lineage>
        <taxon>Eukaryota</taxon>
        <taxon>Sar</taxon>
        <taxon>Stramenopiles</taxon>
        <taxon>Oomycota</taxon>
        <taxon>Peronosporomycetes</taxon>
        <taxon>Peronosporales</taxon>
        <taxon>Peronosporaceae</taxon>
        <taxon>Phytophthora</taxon>
    </lineage>
</organism>
<dbReference type="EMBL" id="KI677353">
    <property type="protein sequence ID" value="ETM02648.1"/>
    <property type="molecule type" value="Genomic_DNA"/>
</dbReference>
<dbReference type="Proteomes" id="UP000054423">
    <property type="component" value="Unassembled WGS sequence"/>
</dbReference>
<proteinExistence type="predicted"/>
<accession>W2LYW3</accession>
<sequence length="122" mass="13814">MLVAVVDYKNQRNVYWMDGSIPYSSKEGDEEEDELLKKAEILAVQIGSTVRRPRGQMFYNRVNVSCGGPPDLFLWRNFVGLVANVFVAVYGNNWDLLTLKLVNTKEPTGVFVDNEVELRGQA</sequence>
<reference evidence="1" key="1">
    <citation type="submission" date="2013-11" db="EMBL/GenBank/DDBJ databases">
        <title>The Genome Sequence of Phytophthora parasitica CHvinca01.</title>
        <authorList>
            <consortium name="The Broad Institute Genomics Platform"/>
            <person name="Russ C."/>
            <person name="Tyler B."/>
            <person name="Panabieres F."/>
            <person name="Shan W."/>
            <person name="Tripathy S."/>
            <person name="Grunwald N."/>
            <person name="Machado M."/>
            <person name="Johnson C.S."/>
            <person name="Arredondo F."/>
            <person name="Hong C."/>
            <person name="Coffey M."/>
            <person name="Young S.K."/>
            <person name="Zeng Q."/>
            <person name="Gargeya S."/>
            <person name="Fitzgerald M."/>
            <person name="Abouelleil A."/>
            <person name="Alvarado L."/>
            <person name="Chapman S.B."/>
            <person name="Gainer-Dewar J."/>
            <person name="Goldberg J."/>
            <person name="Griggs A."/>
            <person name="Gujja S."/>
            <person name="Hansen M."/>
            <person name="Howarth C."/>
            <person name="Imamovic A."/>
            <person name="Ireland A."/>
            <person name="Larimer J."/>
            <person name="McCowan C."/>
            <person name="Murphy C."/>
            <person name="Pearson M."/>
            <person name="Poon T.W."/>
            <person name="Priest M."/>
            <person name="Roberts A."/>
            <person name="Saif S."/>
            <person name="Shea T."/>
            <person name="Sykes S."/>
            <person name="Wortman J."/>
            <person name="Nusbaum C."/>
            <person name="Birren B."/>
        </authorList>
    </citation>
    <scope>NUCLEOTIDE SEQUENCE [LARGE SCALE GENOMIC DNA]</scope>
    <source>
        <strain evidence="1">CHvinca01</strain>
    </source>
</reference>
<protein>
    <submittedName>
        <fullName evidence="1">Uncharacterized protein</fullName>
    </submittedName>
</protein>
<gene>
    <name evidence="1" type="ORF">L917_00917</name>
</gene>